<feature type="transmembrane region" description="Helical" evidence="1">
    <location>
        <begin position="53"/>
        <end position="79"/>
    </location>
</feature>
<keyword evidence="1" id="KW-0472">Membrane</keyword>
<sequence length="285" mass="29059">MLDVSWRNSLMAFWLLLTLFDSSASVQLRFFISLETFDIFRAEQRAMSELIVFCFLMYSFRCSTVLMISCGTCASFALVPSVLPSTDFGILALMSTPPNPTVLVVVVAAGCCVVKPVLKVVVFPAPNNPPVAPSPLPRPPVVPVAVDEAPKFSVGMANPLAVVVAVDVPVAAPRVPKGLAIEVAVVPSPKVNGVGATAAVVAVVVFPKPNPPAAVAVVVVAVAGAPNENPVAAAAGAAAGAVVLAAGVPNEKAGAAVVGAPKVKPDIPLLVITLGKANNLSTNTN</sequence>
<protein>
    <submittedName>
        <fullName evidence="2">Uncharacterized protein</fullName>
    </submittedName>
</protein>
<proteinExistence type="predicted"/>
<keyword evidence="1" id="KW-1133">Transmembrane helix</keyword>
<evidence type="ECO:0000313" key="2">
    <source>
        <dbReference type="EMBL" id="MBW45087.1"/>
    </source>
</evidence>
<accession>A0A2M4AWB4</accession>
<dbReference type="AlphaFoldDB" id="A0A2M4AWB4"/>
<feature type="transmembrane region" description="Helical" evidence="1">
    <location>
        <begin position="99"/>
        <end position="118"/>
    </location>
</feature>
<organism evidence="2">
    <name type="scientific">Anopheles triannulatus</name>
    <dbReference type="NCBI Taxonomy" id="58253"/>
    <lineage>
        <taxon>Eukaryota</taxon>
        <taxon>Metazoa</taxon>
        <taxon>Ecdysozoa</taxon>
        <taxon>Arthropoda</taxon>
        <taxon>Hexapoda</taxon>
        <taxon>Insecta</taxon>
        <taxon>Pterygota</taxon>
        <taxon>Neoptera</taxon>
        <taxon>Endopterygota</taxon>
        <taxon>Diptera</taxon>
        <taxon>Nematocera</taxon>
        <taxon>Culicoidea</taxon>
        <taxon>Culicidae</taxon>
        <taxon>Anophelinae</taxon>
        <taxon>Anopheles</taxon>
    </lineage>
</organism>
<evidence type="ECO:0000256" key="1">
    <source>
        <dbReference type="SAM" id="Phobius"/>
    </source>
</evidence>
<name>A0A2M4AWB4_9DIPT</name>
<keyword evidence="1" id="KW-0812">Transmembrane</keyword>
<dbReference type="EMBL" id="GGFK01011766">
    <property type="protein sequence ID" value="MBW45087.1"/>
    <property type="molecule type" value="Transcribed_RNA"/>
</dbReference>
<reference evidence="2" key="1">
    <citation type="submission" date="2018-01" db="EMBL/GenBank/DDBJ databases">
        <title>An insight into the sialome of Amazonian anophelines.</title>
        <authorList>
            <person name="Ribeiro J.M."/>
            <person name="Scarpassa V."/>
            <person name="Calvo E."/>
        </authorList>
    </citation>
    <scope>NUCLEOTIDE SEQUENCE</scope>
    <source>
        <tissue evidence="2">Salivary glands</tissue>
    </source>
</reference>
<feature type="transmembrane region" description="Helical" evidence="1">
    <location>
        <begin position="12"/>
        <end position="32"/>
    </location>
</feature>